<keyword evidence="1" id="KW-0472">Membrane</keyword>
<comment type="caution">
    <text evidence="2">The sequence shown here is derived from an EMBL/GenBank/DDBJ whole genome shotgun (WGS) entry which is preliminary data.</text>
</comment>
<gene>
    <name evidence="2" type="ORF">GCM10010993_31690</name>
</gene>
<name>A0ABQ1N0M6_9BACT</name>
<keyword evidence="3" id="KW-1185">Reference proteome</keyword>
<keyword evidence="1" id="KW-1133">Transmembrane helix</keyword>
<reference evidence="3" key="1">
    <citation type="journal article" date="2019" name="Int. J. Syst. Evol. Microbiol.">
        <title>The Global Catalogue of Microorganisms (GCM) 10K type strain sequencing project: providing services to taxonomists for standard genome sequencing and annotation.</title>
        <authorList>
            <consortium name="The Broad Institute Genomics Platform"/>
            <consortium name="The Broad Institute Genome Sequencing Center for Infectious Disease"/>
            <person name="Wu L."/>
            <person name="Ma J."/>
        </authorList>
    </citation>
    <scope>NUCLEOTIDE SEQUENCE [LARGE SCALE GENOMIC DNA]</scope>
    <source>
        <strain evidence="3">CGMCC 1.12479</strain>
    </source>
</reference>
<evidence type="ECO:0000313" key="2">
    <source>
        <dbReference type="EMBL" id="GGC50792.1"/>
    </source>
</evidence>
<evidence type="ECO:0000256" key="1">
    <source>
        <dbReference type="SAM" id="Phobius"/>
    </source>
</evidence>
<feature type="transmembrane region" description="Helical" evidence="1">
    <location>
        <begin position="12"/>
        <end position="29"/>
    </location>
</feature>
<feature type="transmembrane region" description="Helical" evidence="1">
    <location>
        <begin position="41"/>
        <end position="59"/>
    </location>
</feature>
<accession>A0ABQ1N0M6</accession>
<dbReference type="Proteomes" id="UP000635885">
    <property type="component" value="Unassembled WGS sequence"/>
</dbReference>
<dbReference type="RefSeq" id="WP_188444083.1">
    <property type="nucleotide sequence ID" value="NZ_BMFD01000015.1"/>
</dbReference>
<sequence length="150" mass="17280">MIHCRPKKNTYFSLSLVLLILISGLIYILNDFATARSFGLIFYLVSASLLTVVVLMLLVKMMAGYKFISAGKEKITTRLPLRGQSKTYDLSEILAWDEEKIIANKKEFKQLTVAFSDKTSFTMSNHEHVNYEEFVQYLIKKSGKKRVKNR</sequence>
<dbReference type="EMBL" id="BMFD01000015">
    <property type="protein sequence ID" value="GGC50792.1"/>
    <property type="molecule type" value="Genomic_DNA"/>
</dbReference>
<organism evidence="2 3">
    <name type="scientific">Belliella aquatica</name>
    <dbReference type="NCBI Taxonomy" id="1323734"/>
    <lineage>
        <taxon>Bacteria</taxon>
        <taxon>Pseudomonadati</taxon>
        <taxon>Bacteroidota</taxon>
        <taxon>Cytophagia</taxon>
        <taxon>Cytophagales</taxon>
        <taxon>Cyclobacteriaceae</taxon>
        <taxon>Belliella</taxon>
    </lineage>
</organism>
<proteinExistence type="predicted"/>
<evidence type="ECO:0008006" key="4">
    <source>
        <dbReference type="Google" id="ProtNLM"/>
    </source>
</evidence>
<keyword evidence="1" id="KW-0812">Transmembrane</keyword>
<protein>
    <recommendedName>
        <fullName evidence="4">YcxB-like protein domain-containing protein</fullName>
    </recommendedName>
</protein>
<evidence type="ECO:0000313" key="3">
    <source>
        <dbReference type="Proteomes" id="UP000635885"/>
    </source>
</evidence>